<dbReference type="OrthoDB" id="3288608at2"/>
<name>A0A5N0DWX7_9NOCA</name>
<evidence type="ECO:0000313" key="2">
    <source>
        <dbReference type="EMBL" id="KAA8880464.1"/>
    </source>
</evidence>
<sequence>MAYFGIQQYQPEWVTGRAAIESAHGPRLVALVGRRFSGGWLAWDQDADEWFADCPVLMNFDGEQAEITHQKFADLSITWNSIAPVRNSTWSNGDDNDPEIHTRCGHEHHQTRSATRN</sequence>
<proteinExistence type="predicted"/>
<dbReference type="Proteomes" id="UP000323876">
    <property type="component" value="Unassembled WGS sequence"/>
</dbReference>
<dbReference type="RefSeq" id="WP_150407546.1">
    <property type="nucleotide sequence ID" value="NZ_VXLC01000033.1"/>
</dbReference>
<evidence type="ECO:0000256" key="1">
    <source>
        <dbReference type="SAM" id="MobiDB-lite"/>
    </source>
</evidence>
<dbReference type="AlphaFoldDB" id="A0A5N0DWX7"/>
<keyword evidence="3" id="KW-1185">Reference proteome</keyword>
<dbReference type="EMBL" id="VXLC01000033">
    <property type="protein sequence ID" value="KAA8880464.1"/>
    <property type="molecule type" value="Genomic_DNA"/>
</dbReference>
<accession>A0A5N0DWX7</accession>
<organism evidence="2 3">
    <name type="scientific">Nocardia colli</name>
    <dbReference type="NCBI Taxonomy" id="2545717"/>
    <lineage>
        <taxon>Bacteria</taxon>
        <taxon>Bacillati</taxon>
        <taxon>Actinomycetota</taxon>
        <taxon>Actinomycetes</taxon>
        <taxon>Mycobacteriales</taxon>
        <taxon>Nocardiaceae</taxon>
        <taxon>Nocardia</taxon>
    </lineage>
</organism>
<evidence type="ECO:0000313" key="3">
    <source>
        <dbReference type="Proteomes" id="UP000323876"/>
    </source>
</evidence>
<reference evidence="2 3" key="1">
    <citation type="submission" date="2019-09" db="EMBL/GenBank/DDBJ databases">
        <authorList>
            <person name="Wang X."/>
        </authorList>
    </citation>
    <scope>NUCLEOTIDE SEQUENCE [LARGE SCALE GENOMIC DNA]</scope>
    <source>
        <strain evidence="2 3">CICC 11023</strain>
    </source>
</reference>
<feature type="compositionally biased region" description="Basic and acidic residues" evidence="1">
    <location>
        <begin position="98"/>
        <end position="110"/>
    </location>
</feature>
<gene>
    <name evidence="2" type="ORF">F3087_40835</name>
</gene>
<protein>
    <submittedName>
        <fullName evidence="2">Uncharacterized protein</fullName>
    </submittedName>
</protein>
<feature type="region of interest" description="Disordered" evidence="1">
    <location>
        <begin position="86"/>
        <end position="117"/>
    </location>
</feature>
<comment type="caution">
    <text evidence="2">The sequence shown here is derived from an EMBL/GenBank/DDBJ whole genome shotgun (WGS) entry which is preliminary data.</text>
</comment>